<dbReference type="EMBL" id="JBEGDP010000009">
    <property type="protein sequence ID" value="MEQ7847580.1"/>
    <property type="molecule type" value="Genomic_DNA"/>
</dbReference>
<evidence type="ECO:0000259" key="6">
    <source>
        <dbReference type="Pfam" id="PF01757"/>
    </source>
</evidence>
<dbReference type="SUPFAM" id="SSF56801">
    <property type="entry name" value="Acetyl-CoA synthetase-like"/>
    <property type="match status" value="1"/>
</dbReference>
<dbReference type="PANTHER" id="PTHR45527">
    <property type="entry name" value="NONRIBOSOMAL PEPTIDE SYNTHETASE"/>
    <property type="match status" value="1"/>
</dbReference>
<evidence type="ECO:0000313" key="7">
    <source>
        <dbReference type="EMBL" id="MEQ7847580.1"/>
    </source>
</evidence>
<evidence type="ECO:0000259" key="4">
    <source>
        <dbReference type="Pfam" id="PF00501"/>
    </source>
</evidence>
<dbReference type="InterPro" id="IPR045851">
    <property type="entry name" value="AMP-bd_C_sf"/>
</dbReference>
<gene>
    <name evidence="7" type="ORF">V6R90_09845</name>
</gene>
<keyword evidence="2" id="KW-0597">Phosphoprotein</keyword>
<dbReference type="SUPFAM" id="SSF47336">
    <property type="entry name" value="ACP-like"/>
    <property type="match status" value="1"/>
</dbReference>
<keyword evidence="1" id="KW-0596">Phosphopantetheine</keyword>
<dbReference type="RefSeq" id="WP_349804558.1">
    <property type="nucleotide sequence ID" value="NZ_JBEGDP010000009.1"/>
</dbReference>
<keyword evidence="8" id="KW-1185">Reference proteome</keyword>
<dbReference type="Gene3D" id="3.40.50.12780">
    <property type="entry name" value="N-terminal domain of ligase-like"/>
    <property type="match status" value="1"/>
</dbReference>
<feature type="transmembrane region" description="Helical" evidence="3">
    <location>
        <begin position="704"/>
        <end position="720"/>
    </location>
</feature>
<dbReference type="Pfam" id="PF00550">
    <property type="entry name" value="PP-binding"/>
    <property type="match status" value="1"/>
</dbReference>
<feature type="transmembrane region" description="Helical" evidence="3">
    <location>
        <begin position="565"/>
        <end position="585"/>
    </location>
</feature>
<dbReference type="InterPro" id="IPR042099">
    <property type="entry name" value="ANL_N_sf"/>
</dbReference>
<feature type="transmembrane region" description="Helical" evidence="3">
    <location>
        <begin position="597"/>
        <end position="618"/>
    </location>
</feature>
<protein>
    <submittedName>
        <fullName evidence="7">AMP-binding protein</fullName>
    </submittedName>
</protein>
<evidence type="ECO:0000256" key="1">
    <source>
        <dbReference type="ARBA" id="ARBA00022450"/>
    </source>
</evidence>
<reference evidence="7 8" key="1">
    <citation type="submission" date="2024-02" db="EMBL/GenBank/DDBJ databases">
        <title>Full genome sequence of Nocardioides kribbensis.</title>
        <authorList>
            <person name="Poletto B.L."/>
            <person name="Silva G."/>
            <person name="Galante D."/>
            <person name="Campos K.R."/>
            <person name="Santos M.B.N."/>
            <person name="Sacchi C.T."/>
        </authorList>
    </citation>
    <scope>NUCLEOTIDE SEQUENCE [LARGE SCALE GENOMIC DNA]</scope>
    <source>
        <strain evidence="7 8">O4R</strain>
    </source>
</reference>
<accession>A0ABV1NYN1</accession>
<feature type="transmembrane region" description="Helical" evidence="3">
    <location>
        <begin position="804"/>
        <end position="825"/>
    </location>
</feature>
<evidence type="ECO:0000259" key="5">
    <source>
        <dbReference type="Pfam" id="PF00550"/>
    </source>
</evidence>
<evidence type="ECO:0000313" key="8">
    <source>
        <dbReference type="Proteomes" id="UP001482520"/>
    </source>
</evidence>
<dbReference type="Gene3D" id="1.10.1200.10">
    <property type="entry name" value="ACP-like"/>
    <property type="match status" value="1"/>
</dbReference>
<comment type="caution">
    <text evidence="7">The sequence shown here is derived from an EMBL/GenBank/DDBJ whole genome shotgun (WGS) entry which is preliminary data.</text>
</comment>
<feature type="domain" description="Carrier" evidence="5">
    <location>
        <begin position="470"/>
        <end position="513"/>
    </location>
</feature>
<keyword evidence="3" id="KW-0472">Membrane</keyword>
<organism evidence="7 8">
    <name type="scientific">Nocardioides kribbensis</name>
    <dbReference type="NCBI Taxonomy" id="305517"/>
    <lineage>
        <taxon>Bacteria</taxon>
        <taxon>Bacillati</taxon>
        <taxon>Actinomycetota</taxon>
        <taxon>Actinomycetes</taxon>
        <taxon>Propionibacteriales</taxon>
        <taxon>Nocardioidaceae</taxon>
        <taxon>Nocardioides</taxon>
    </lineage>
</organism>
<dbReference type="PANTHER" id="PTHR45527:SF1">
    <property type="entry name" value="FATTY ACID SYNTHASE"/>
    <property type="match status" value="1"/>
</dbReference>
<dbReference type="Pfam" id="PF00501">
    <property type="entry name" value="AMP-binding"/>
    <property type="match status" value="1"/>
</dbReference>
<name>A0ABV1NYN1_9ACTN</name>
<dbReference type="Pfam" id="PF01757">
    <property type="entry name" value="Acyl_transf_3"/>
    <property type="match status" value="1"/>
</dbReference>
<dbReference type="InterPro" id="IPR000873">
    <property type="entry name" value="AMP-dep_synth/lig_dom"/>
</dbReference>
<dbReference type="InterPro" id="IPR009081">
    <property type="entry name" value="PP-bd_ACP"/>
</dbReference>
<feature type="domain" description="AMP-dependent synthetase/ligase" evidence="4">
    <location>
        <begin position="116"/>
        <end position="328"/>
    </location>
</feature>
<keyword evidence="3" id="KW-1133">Transmembrane helix</keyword>
<dbReference type="Proteomes" id="UP001482520">
    <property type="component" value="Unassembled WGS sequence"/>
</dbReference>
<feature type="transmembrane region" description="Helical" evidence="3">
    <location>
        <begin position="645"/>
        <end position="664"/>
    </location>
</feature>
<evidence type="ECO:0000256" key="2">
    <source>
        <dbReference type="ARBA" id="ARBA00022553"/>
    </source>
</evidence>
<dbReference type="InterPro" id="IPR006162">
    <property type="entry name" value="Ppantetheine_attach_site"/>
</dbReference>
<sequence>MTALPAPGPLGTRPEPDLDLRLDLDLLGGDHGDVALVDGERLVTYGELAGLVAARAAALGGTRRLLAVRARNDLDSVVDLLAAWARRLPVVLLGADDAARHREVEERFLGAGDEDLHPDLALLLSTSGSTGSPKLVRLSRANVLANADSIASYLALTTEDRAITSLPIHYCYGLSVLTSHLRAGAAVVLTGLSVTDECFWRLARRHRVTSLAGVPHTFDLLDASGFAERDLPDLRYLTQAGGRLAPATVRRFADLGRRRGWDLFVMYGATEATARMAYLPPHLAASRPDAIGLPVPGGDLRLAPVEGQDLPDGVGELVYSGPNVMMGYALERGDLARGGELDELRTGDLGRQSDDGLWEVVGRLDRHVKLFGLRLDLGRLEEVCTVPVRLVEHDGRLHAFVDRPRSAAAARASLRAATGLPHGAVVVHTLAAVPLTSSGKVDHAALRRHAASAAREASAHDEGSGPVTAERLRDLYAVVLGRPDATTGDSFVDLGGDSLAFVETSTRLAGLLGDLPARWPHLTPVELARRARPVRAWTTLLEVPTVLRAVAILAIVASHTDLVDLMGGAHVLLAVAGYNVARFALPVEGRRRRTRAILAAVAAFAVPASVWILVAGAVTGDYRPTTALYLNQLLGPDRWTDDWEFWFLEVLVWSLLALAALLAVPAVDRWQRAHRFAAAMAAVVGTVALRLVLVGWSTASLQEYAVATAAFCVALGWAAAEARTPAQRAVVAAAVVVALAGYFGEDTTRQVVAVLGVAALLLRRPVRVPTPVARLLVPVAQASLWIYLTHWQVYPPLEDAGHPWAALVASLAVGLAAARAHRVLLATTRRSGPPRAATLRR</sequence>
<dbReference type="InterPro" id="IPR036736">
    <property type="entry name" value="ACP-like_sf"/>
</dbReference>
<dbReference type="Gene3D" id="3.30.300.30">
    <property type="match status" value="1"/>
</dbReference>
<dbReference type="PROSITE" id="PS00012">
    <property type="entry name" value="PHOSPHOPANTETHEINE"/>
    <property type="match status" value="1"/>
</dbReference>
<keyword evidence="3" id="KW-0812">Transmembrane</keyword>
<proteinExistence type="predicted"/>
<feature type="transmembrane region" description="Helical" evidence="3">
    <location>
        <begin position="676"/>
        <end position="698"/>
    </location>
</feature>
<evidence type="ECO:0000256" key="3">
    <source>
        <dbReference type="SAM" id="Phobius"/>
    </source>
</evidence>
<dbReference type="InterPro" id="IPR002656">
    <property type="entry name" value="Acyl_transf_3_dom"/>
</dbReference>
<feature type="transmembrane region" description="Helical" evidence="3">
    <location>
        <begin position="773"/>
        <end position="792"/>
    </location>
</feature>
<feature type="domain" description="Acyltransferase 3" evidence="6">
    <location>
        <begin position="546"/>
        <end position="813"/>
    </location>
</feature>